<keyword evidence="2" id="KW-1185">Reference proteome</keyword>
<dbReference type="SUPFAM" id="SSF141868">
    <property type="entry name" value="EAL domain-like"/>
    <property type="match status" value="1"/>
</dbReference>
<dbReference type="InterPro" id="IPR035919">
    <property type="entry name" value="EAL_sf"/>
</dbReference>
<accession>A0A240UQI1</accession>
<dbReference type="EMBL" id="CP021358">
    <property type="protein sequence ID" value="ART63738.1"/>
    <property type="molecule type" value="Genomic_DNA"/>
</dbReference>
<evidence type="ECO:0000313" key="2">
    <source>
        <dbReference type="Proteomes" id="UP000194457"/>
    </source>
</evidence>
<dbReference type="GO" id="GO:0071111">
    <property type="term" value="F:cyclic-guanylate-specific phosphodiesterase activity"/>
    <property type="evidence" value="ECO:0007669"/>
    <property type="project" value="InterPro"/>
</dbReference>
<sequence>MSISALLRQSKLMAPLKVPPLLNALYRLMFALMLTALCLLWWQKHMDDHTLAMGLLLWLCCFFQGRELLSKGYERYCLKQGGSDDSDDCGSRLSGIMYRYCHDERRYRYLNSAANTTVSMPELPGYCLPGSAFDAMVHPDDRQSLKCARHLALQRGYFEHTYRLVHGATEQQVLDRGVILRRDGRTECHGLLIDISRLEAGSVVPEGEERCSMPGEAASSHHAFSSRHDHHDYPAMFVDRRGSHTTSPPDSKALHRAMKNEQLRLVYQPQVQGNDQHIAGFEVLLRWHHPDYGTIPPSTFIPMAESAEFMPVLGNWVIDRVCRQISCWRSQGYQVPVVAINVSVLQLDRALLAHVATVLERYALDGACLEFEITESRMMQNFDECVHVISRLRQQGIRISLDDFGTGYSSLDKLALLPLDRLKLDKSFVMALPDTHHGYQIIEAIVRLAHSLQLTVVAEGVETRRQQHLLNELGCEILQGYLFGPGVEADKAVRYLKEHQY</sequence>
<organism evidence="1 2">
    <name type="scientific">Kushneria marisflavi</name>
    <dbReference type="NCBI Taxonomy" id="157779"/>
    <lineage>
        <taxon>Bacteria</taxon>
        <taxon>Pseudomonadati</taxon>
        <taxon>Pseudomonadota</taxon>
        <taxon>Gammaproteobacteria</taxon>
        <taxon>Oceanospirillales</taxon>
        <taxon>Halomonadaceae</taxon>
        <taxon>Kushneria</taxon>
    </lineage>
</organism>
<dbReference type="Proteomes" id="UP000194457">
    <property type="component" value="Chromosome"/>
</dbReference>
<dbReference type="AlphaFoldDB" id="A0A240UQI1"/>
<name>A0A240UQI1_9GAMM</name>
<dbReference type="KEGG" id="kma:B9H00_12295"/>
<proteinExistence type="predicted"/>
<dbReference type="InterPro" id="IPR050706">
    <property type="entry name" value="Cyclic-di-GMP_PDE-like"/>
</dbReference>
<dbReference type="PROSITE" id="PS50883">
    <property type="entry name" value="EAL"/>
    <property type="match status" value="1"/>
</dbReference>
<dbReference type="PANTHER" id="PTHR33121:SF71">
    <property type="entry name" value="OXYGEN SENSOR PROTEIN DOSP"/>
    <property type="match status" value="1"/>
</dbReference>
<dbReference type="Gene3D" id="3.30.450.20">
    <property type="entry name" value="PAS domain"/>
    <property type="match status" value="1"/>
</dbReference>
<dbReference type="CDD" id="cd01948">
    <property type="entry name" value="EAL"/>
    <property type="match status" value="1"/>
</dbReference>
<dbReference type="SMART" id="SM00052">
    <property type="entry name" value="EAL"/>
    <property type="match status" value="1"/>
</dbReference>
<gene>
    <name evidence="1" type="ORF">B9H00_12295</name>
</gene>
<evidence type="ECO:0000313" key="1">
    <source>
        <dbReference type="EMBL" id="ART63738.1"/>
    </source>
</evidence>
<reference evidence="1 2" key="1">
    <citation type="submission" date="2017-05" db="EMBL/GenBank/DDBJ databases">
        <authorList>
            <person name="Song R."/>
            <person name="Chenine A.L."/>
            <person name="Ruprecht R.M."/>
        </authorList>
    </citation>
    <scope>NUCLEOTIDE SEQUENCE [LARGE SCALE GENOMIC DNA]</scope>
    <source>
        <strain evidence="1">SW32</strain>
    </source>
</reference>
<dbReference type="Pfam" id="PF00563">
    <property type="entry name" value="EAL"/>
    <property type="match status" value="1"/>
</dbReference>
<dbReference type="PANTHER" id="PTHR33121">
    <property type="entry name" value="CYCLIC DI-GMP PHOSPHODIESTERASE PDEF"/>
    <property type="match status" value="1"/>
</dbReference>
<dbReference type="Gene3D" id="3.20.20.450">
    <property type="entry name" value="EAL domain"/>
    <property type="match status" value="1"/>
</dbReference>
<protein>
    <submittedName>
        <fullName evidence="1">Uncharacterized protein</fullName>
    </submittedName>
</protein>
<dbReference type="InterPro" id="IPR001633">
    <property type="entry name" value="EAL_dom"/>
</dbReference>